<dbReference type="InterPro" id="IPR023115">
    <property type="entry name" value="TIF_IF2_dom3"/>
</dbReference>
<dbReference type="InterPro" id="IPR000795">
    <property type="entry name" value="T_Tr_GTP-bd_dom"/>
</dbReference>
<dbReference type="AlphaFoldDB" id="A0A1Y1T214"/>
<dbReference type="FunFam" id="2.40.30.10:FF:000007">
    <property type="entry name" value="Translation initiation factor IF-2"/>
    <property type="match status" value="1"/>
</dbReference>
<evidence type="ECO:0000256" key="12">
    <source>
        <dbReference type="SAM" id="MobiDB-lite"/>
    </source>
</evidence>
<dbReference type="CDD" id="cd01887">
    <property type="entry name" value="IF2_eIF5B"/>
    <property type="match status" value="1"/>
</dbReference>
<feature type="binding site" evidence="9">
    <location>
        <begin position="491"/>
        <end position="495"/>
    </location>
    <ligand>
        <name>GTP</name>
        <dbReference type="ChEBI" id="CHEBI:37565"/>
    </ligand>
</feature>
<keyword evidence="6 9" id="KW-0547">Nucleotide-binding</keyword>
<dbReference type="FunFam" id="3.40.50.10050:FF:000001">
    <property type="entry name" value="Translation initiation factor IF-2"/>
    <property type="match status" value="1"/>
</dbReference>
<dbReference type="PROSITE" id="PS01176">
    <property type="entry name" value="IF2"/>
    <property type="match status" value="1"/>
</dbReference>
<evidence type="ECO:0000256" key="4">
    <source>
        <dbReference type="ARBA" id="ARBA00022490"/>
    </source>
</evidence>
<dbReference type="GO" id="GO:0005525">
    <property type="term" value="F:GTP binding"/>
    <property type="evidence" value="ECO:0007669"/>
    <property type="project" value="UniProtKB-KW"/>
</dbReference>
<proteinExistence type="inferred from homology"/>
<dbReference type="Gene3D" id="2.40.30.10">
    <property type="entry name" value="Translation factors"/>
    <property type="match status" value="2"/>
</dbReference>
<dbReference type="Pfam" id="PF11987">
    <property type="entry name" value="IF-2"/>
    <property type="match status" value="1"/>
</dbReference>
<dbReference type="InterPro" id="IPR005225">
    <property type="entry name" value="Small_GTP-bd"/>
</dbReference>
<dbReference type="InterPro" id="IPR015760">
    <property type="entry name" value="TIF_IF2"/>
</dbReference>
<feature type="compositionally biased region" description="Basic residues" evidence="12">
    <location>
        <begin position="324"/>
        <end position="333"/>
    </location>
</feature>
<evidence type="ECO:0000256" key="5">
    <source>
        <dbReference type="ARBA" id="ARBA00022540"/>
    </source>
</evidence>
<comment type="subcellular location">
    <subcellularLocation>
        <location evidence="1 9 11">Cytoplasm</location>
    </subcellularLocation>
</comment>
<gene>
    <name evidence="9 14" type="primary">infB</name>
    <name evidence="14" type="ORF">IIF7_14828</name>
</gene>
<dbReference type="RefSeq" id="WP_084842487.1">
    <property type="nucleotide sequence ID" value="NZ_ARYN01000014.1"/>
</dbReference>
<dbReference type="FunFam" id="3.40.50.300:FF:000019">
    <property type="entry name" value="Translation initiation factor IF-2"/>
    <property type="match status" value="1"/>
</dbReference>
<dbReference type="CDD" id="cd03702">
    <property type="entry name" value="IF2_mtIF2_II"/>
    <property type="match status" value="1"/>
</dbReference>
<dbReference type="Pfam" id="PF03144">
    <property type="entry name" value="GTP_EFTU_D2"/>
    <property type="match status" value="1"/>
</dbReference>
<dbReference type="Gene3D" id="3.40.50.10050">
    <property type="entry name" value="Translation initiation factor IF- 2, domain 3"/>
    <property type="match status" value="1"/>
</dbReference>
<dbReference type="Pfam" id="PF22042">
    <property type="entry name" value="EF-G_D2"/>
    <property type="match status" value="1"/>
</dbReference>
<dbReference type="SUPFAM" id="SSF52156">
    <property type="entry name" value="Initiation factor IF2/eIF5b, domain 3"/>
    <property type="match status" value="1"/>
</dbReference>
<evidence type="ECO:0000256" key="6">
    <source>
        <dbReference type="ARBA" id="ARBA00022741"/>
    </source>
</evidence>
<feature type="compositionally biased region" description="Basic and acidic residues" evidence="12">
    <location>
        <begin position="181"/>
        <end position="202"/>
    </location>
</feature>
<evidence type="ECO:0000256" key="10">
    <source>
        <dbReference type="RuleBase" id="RU000644"/>
    </source>
</evidence>
<dbReference type="GO" id="GO:0005737">
    <property type="term" value="C:cytoplasm"/>
    <property type="evidence" value="ECO:0007669"/>
    <property type="project" value="UniProtKB-SubCell"/>
</dbReference>
<sequence>MAEAKTMRLNKVLREFNISLDRAVEFLNSKGHDIEARPTAKISQETYQVLFNEFQTDKSKKVASKEVGEERKKEKEELRLAREREQEEKRKEQEKKEQEKLKEEQERKKQEQETLGSRTKLTGPKTVGKIDLEKSQVEKKKEEPKKEEKVEKAQQEKPAQKPVEEKPKPKTDFSKNQNTAPKKDQPKQEPKKDKDVPQEKTETAAQGEDSNRIKTNYTKLDGPNFTGEKIDLSKFKKPAKKKDDKKTAASNDDKKGNRKKRRRRISKDVKGGPNQGGGNNNNNNRKGRNNNKQRSRPIAKEEPSEEEVQKQVRETLEKLQGKSNKGKGAKYRRDKRDQHRQRSEEDLAKQESDSKVLKVTEFVTVSEVATMMDVPVTKVISACMSLGMMVTMNQRLDAETLSIVADEFGYEVDFVTADVEETVETQEDAPEDLEERAPIVTVMGHVDHGKTSLLDYIRKENVIAGESGGITQHIGAYGVELDGGQKIAFLDTPGHEAFTAMRARGAQVTDIAIIVIAADDDVMPQTKEAISHAQAAGVPIIFAINKSDLPTANPEKIKEKLASMNLLVEDWGGKVQSHDISAKTGMGVKELLEKVLLEAEILELKANPNKIANGTVVEAFLDRGRGYVATILIQAGTLKIGDYVLAGRHSGKIKAMHDERGHEIKEAGPSTPVSILGLDGAPQAGDKFKVMLDEREAKDIAAKRTQLQREQNVRTQRHITLDEIGRRIALGEFKELNIILKGDVDGSVEALTDSFQKLSTEEIQVNIIHKGVGAITESDVLLASASDAIIIGFNVRPAGNARQVADKEEIDIRTYSIIYDAINDLKDAMEGMLSPELKEEITGTAEIRETFKISKIGTIAGCMVTSGKIYRNAGVRLIRDGVVIYTGELSSLKRFKDDVKEVAKGYDCGMQVKNYNDIKEGDVIEAFREVEVKKTLK</sequence>
<evidence type="ECO:0000256" key="2">
    <source>
        <dbReference type="ARBA" id="ARBA00007733"/>
    </source>
</evidence>
<dbReference type="PANTHER" id="PTHR43381">
    <property type="entry name" value="TRANSLATION INITIATION FACTOR IF-2-RELATED"/>
    <property type="match status" value="1"/>
</dbReference>
<feature type="binding site" evidence="9">
    <location>
        <begin position="444"/>
        <end position="451"/>
    </location>
    <ligand>
        <name>GTP</name>
        <dbReference type="ChEBI" id="CHEBI:37565"/>
    </ligand>
</feature>
<dbReference type="EMBL" id="ARYN01000014">
    <property type="protein sequence ID" value="ORL44523.1"/>
    <property type="molecule type" value="Genomic_DNA"/>
</dbReference>
<dbReference type="Pfam" id="PF00009">
    <property type="entry name" value="GTP_EFTU"/>
    <property type="match status" value="1"/>
</dbReference>
<evidence type="ECO:0000256" key="3">
    <source>
        <dbReference type="ARBA" id="ARBA00020675"/>
    </source>
</evidence>
<keyword evidence="7 9" id="KW-0648">Protein biosynthesis</keyword>
<dbReference type="InterPro" id="IPR006847">
    <property type="entry name" value="IF2_N"/>
</dbReference>
<dbReference type="InterPro" id="IPR009000">
    <property type="entry name" value="Transl_B-barrel_sf"/>
</dbReference>
<dbReference type="CDD" id="cd03692">
    <property type="entry name" value="mtIF2_IVc"/>
    <property type="match status" value="1"/>
</dbReference>
<feature type="region of interest" description="Disordered" evidence="12">
    <location>
        <begin position="58"/>
        <end position="353"/>
    </location>
</feature>
<dbReference type="NCBIfam" id="TIGR00487">
    <property type="entry name" value="IF-2"/>
    <property type="match status" value="1"/>
</dbReference>
<evidence type="ECO:0000256" key="1">
    <source>
        <dbReference type="ARBA" id="ARBA00004496"/>
    </source>
</evidence>
<feature type="compositionally biased region" description="Basic and acidic residues" evidence="12">
    <location>
        <begin position="58"/>
        <end position="112"/>
    </location>
</feature>
<keyword evidence="4 9" id="KW-0963">Cytoplasm</keyword>
<dbReference type="PROSITE" id="PS51722">
    <property type="entry name" value="G_TR_2"/>
    <property type="match status" value="1"/>
</dbReference>
<evidence type="ECO:0000256" key="11">
    <source>
        <dbReference type="RuleBase" id="RU000645"/>
    </source>
</evidence>
<dbReference type="GO" id="GO:0003743">
    <property type="term" value="F:translation initiation factor activity"/>
    <property type="evidence" value="ECO:0007669"/>
    <property type="project" value="UniProtKB-UniRule"/>
</dbReference>
<feature type="compositionally biased region" description="Basic residues" evidence="12">
    <location>
        <begin position="256"/>
        <end position="265"/>
    </location>
</feature>
<dbReference type="HAMAP" id="MF_00100_B">
    <property type="entry name" value="IF_2_B"/>
    <property type="match status" value="1"/>
</dbReference>
<organism evidence="14 15">
    <name type="scientific">Zunongwangia atlantica 22II14-10F7</name>
    <dbReference type="NCBI Taxonomy" id="1185767"/>
    <lineage>
        <taxon>Bacteria</taxon>
        <taxon>Pseudomonadati</taxon>
        <taxon>Bacteroidota</taxon>
        <taxon>Flavobacteriia</taxon>
        <taxon>Flavobacteriales</taxon>
        <taxon>Flavobacteriaceae</taxon>
        <taxon>Zunongwangia</taxon>
    </lineage>
</organism>
<dbReference type="FunFam" id="2.40.30.10:FF:000008">
    <property type="entry name" value="Translation initiation factor IF-2"/>
    <property type="match status" value="1"/>
</dbReference>
<feature type="domain" description="Tr-type G" evidence="13">
    <location>
        <begin position="435"/>
        <end position="603"/>
    </location>
</feature>
<dbReference type="NCBIfam" id="TIGR00231">
    <property type="entry name" value="small_GTP"/>
    <property type="match status" value="1"/>
</dbReference>
<keyword evidence="15" id="KW-1185">Reference proteome</keyword>
<reference evidence="14 15" key="1">
    <citation type="submission" date="2013-04" db="EMBL/GenBank/DDBJ databases">
        <title>Zunongwangia sp. 22II14-10F7 Genome Sequencing.</title>
        <authorList>
            <person name="Lai Q."/>
            <person name="Shao Z."/>
        </authorList>
    </citation>
    <scope>NUCLEOTIDE SEQUENCE [LARGE SCALE GENOMIC DNA]</scope>
    <source>
        <strain evidence="14 15">22II14-10F7</strain>
    </source>
</reference>
<dbReference type="SUPFAM" id="SSF50447">
    <property type="entry name" value="Translation proteins"/>
    <property type="match status" value="2"/>
</dbReference>
<comment type="caution">
    <text evidence="9">Lacks conserved residue(s) required for the propagation of feature annotation.</text>
</comment>
<dbReference type="OrthoDB" id="9811804at2"/>
<evidence type="ECO:0000256" key="9">
    <source>
        <dbReference type="HAMAP-Rule" id="MF_00100"/>
    </source>
</evidence>
<dbReference type="SUPFAM" id="SSF52540">
    <property type="entry name" value="P-loop containing nucleoside triphosphate hydrolases"/>
    <property type="match status" value="1"/>
</dbReference>
<comment type="similarity">
    <text evidence="2 9 10">Belongs to the TRAFAC class translation factor GTPase superfamily. Classic translation factor GTPase family. IF-2 subfamily.</text>
</comment>
<name>A0A1Y1T214_9FLAO</name>
<evidence type="ECO:0000256" key="7">
    <source>
        <dbReference type="ARBA" id="ARBA00022917"/>
    </source>
</evidence>
<dbReference type="Proteomes" id="UP000192746">
    <property type="component" value="Unassembled WGS sequence"/>
</dbReference>
<dbReference type="Pfam" id="PF04760">
    <property type="entry name" value="IF2_N"/>
    <property type="match status" value="1"/>
</dbReference>
<evidence type="ECO:0000313" key="14">
    <source>
        <dbReference type="EMBL" id="ORL44523.1"/>
    </source>
</evidence>
<dbReference type="Gene3D" id="3.40.50.300">
    <property type="entry name" value="P-loop containing nucleotide triphosphate hydrolases"/>
    <property type="match status" value="1"/>
</dbReference>
<dbReference type="InterPro" id="IPR036925">
    <property type="entry name" value="TIF_IF2_dom3_sf"/>
</dbReference>
<dbReference type="STRING" id="1185767.IIF7_14828"/>
<feature type="compositionally biased region" description="Basic and acidic residues" evidence="12">
    <location>
        <begin position="298"/>
        <end position="320"/>
    </location>
</feature>
<comment type="function">
    <text evidence="9 10">One of the essential components for the initiation of protein synthesis. Protects formylmethionyl-tRNA from spontaneous hydrolysis and promotes its binding to the 30S ribosomal subunits. Also involved in the hydrolysis of GTP during the formation of the 70S ribosomal complex.</text>
</comment>
<protein>
    <recommendedName>
        <fullName evidence="3 9">Translation initiation factor IF-2</fullName>
    </recommendedName>
</protein>
<dbReference type="InterPro" id="IPR004161">
    <property type="entry name" value="EFTu-like_2"/>
</dbReference>
<feature type="compositionally biased region" description="Basic and acidic residues" evidence="12">
    <location>
        <begin position="241"/>
        <end position="255"/>
    </location>
</feature>
<dbReference type="PANTHER" id="PTHR43381:SF5">
    <property type="entry name" value="TR-TYPE G DOMAIN-CONTAINING PROTEIN"/>
    <property type="match status" value="1"/>
</dbReference>
<dbReference type="InterPro" id="IPR044145">
    <property type="entry name" value="IF2_II"/>
</dbReference>
<feature type="compositionally biased region" description="Basic residues" evidence="12">
    <location>
        <begin position="285"/>
        <end position="297"/>
    </location>
</feature>
<dbReference type="GO" id="GO:0003924">
    <property type="term" value="F:GTPase activity"/>
    <property type="evidence" value="ECO:0007669"/>
    <property type="project" value="UniProtKB-UniRule"/>
</dbReference>
<feature type="compositionally biased region" description="Basic and acidic residues" evidence="12">
    <location>
        <begin position="334"/>
        <end position="353"/>
    </location>
</feature>
<comment type="caution">
    <text evidence="14">The sequence shown here is derived from an EMBL/GenBank/DDBJ whole genome shotgun (WGS) entry which is preliminary data.</text>
</comment>
<evidence type="ECO:0000256" key="8">
    <source>
        <dbReference type="ARBA" id="ARBA00023134"/>
    </source>
</evidence>
<evidence type="ECO:0000259" key="13">
    <source>
        <dbReference type="PROSITE" id="PS51722"/>
    </source>
</evidence>
<keyword evidence="8 9" id="KW-0342">GTP-binding</keyword>
<feature type="compositionally biased region" description="Basic and acidic residues" evidence="12">
    <location>
        <begin position="128"/>
        <end position="173"/>
    </location>
</feature>
<dbReference type="InterPro" id="IPR000178">
    <property type="entry name" value="TF_IF2_bacterial-like"/>
</dbReference>
<evidence type="ECO:0000313" key="15">
    <source>
        <dbReference type="Proteomes" id="UP000192746"/>
    </source>
</evidence>
<dbReference type="InterPro" id="IPR027417">
    <property type="entry name" value="P-loop_NTPase"/>
</dbReference>
<keyword evidence="5 9" id="KW-0396">Initiation factor</keyword>
<accession>A0A1Y1T214</accession>
<dbReference type="InterPro" id="IPR053905">
    <property type="entry name" value="EF-G-like_DII"/>
</dbReference>